<dbReference type="PROSITE" id="PS50088">
    <property type="entry name" value="ANK_REPEAT"/>
    <property type="match status" value="1"/>
</dbReference>
<feature type="domain" description="RMT2" evidence="5">
    <location>
        <begin position="70"/>
        <end position="304"/>
    </location>
</feature>
<organism evidence="6 7">
    <name type="scientific">Ostreobium quekettii</name>
    <dbReference type="NCBI Taxonomy" id="121088"/>
    <lineage>
        <taxon>Eukaryota</taxon>
        <taxon>Viridiplantae</taxon>
        <taxon>Chlorophyta</taxon>
        <taxon>core chlorophytes</taxon>
        <taxon>Ulvophyceae</taxon>
        <taxon>TCBD clade</taxon>
        <taxon>Bryopsidales</taxon>
        <taxon>Ostreobineae</taxon>
        <taxon>Ostreobiaceae</taxon>
        <taxon>Ostreobium</taxon>
    </lineage>
</organism>
<dbReference type="Proteomes" id="UP000708148">
    <property type="component" value="Unassembled WGS sequence"/>
</dbReference>
<keyword evidence="2" id="KW-0808">Transferase</keyword>
<dbReference type="GO" id="GO:0005634">
    <property type="term" value="C:nucleus"/>
    <property type="evidence" value="ECO:0007669"/>
    <property type="project" value="TreeGrafter"/>
</dbReference>
<reference evidence="6" key="1">
    <citation type="submission" date="2020-12" db="EMBL/GenBank/DDBJ databases">
        <authorList>
            <person name="Iha C."/>
        </authorList>
    </citation>
    <scope>NUCLEOTIDE SEQUENCE</scope>
</reference>
<dbReference type="GO" id="GO:0005737">
    <property type="term" value="C:cytoplasm"/>
    <property type="evidence" value="ECO:0007669"/>
    <property type="project" value="TreeGrafter"/>
</dbReference>
<dbReference type="CDD" id="cd02440">
    <property type="entry name" value="AdoMet_MTases"/>
    <property type="match status" value="1"/>
</dbReference>
<dbReference type="AlphaFoldDB" id="A0A8S1J193"/>
<evidence type="ECO:0000256" key="4">
    <source>
        <dbReference type="PROSITE-ProRule" id="PRU00023"/>
    </source>
</evidence>
<dbReference type="FunFam" id="3.40.50.150:FF:000135">
    <property type="entry name" value="Arginine N-methyltransferase 2"/>
    <property type="match status" value="1"/>
</dbReference>
<dbReference type="InterPro" id="IPR002110">
    <property type="entry name" value="Ankyrin_rpt"/>
</dbReference>
<dbReference type="InterPro" id="IPR026480">
    <property type="entry name" value="RMT2_dom"/>
</dbReference>
<dbReference type="Gene3D" id="3.40.50.150">
    <property type="entry name" value="Vaccinia Virus protein VP39"/>
    <property type="match status" value="1"/>
</dbReference>
<comment type="caution">
    <text evidence="6">The sequence shown here is derived from an EMBL/GenBank/DDBJ whole genome shotgun (WGS) entry which is preliminary data.</text>
</comment>
<accession>A0A8S1J193</accession>
<gene>
    <name evidence="6" type="ORF">OSTQU699_LOCUS2670</name>
</gene>
<evidence type="ECO:0000313" key="7">
    <source>
        <dbReference type="Proteomes" id="UP000708148"/>
    </source>
</evidence>
<dbReference type="PANTHER" id="PTHR32379">
    <property type="entry name" value="GUANIDINOACETATE N-METHYLTRANSFERASE"/>
    <property type="match status" value="1"/>
</dbReference>
<keyword evidence="1" id="KW-0489">Methyltransferase</keyword>
<dbReference type="InterPro" id="IPR036770">
    <property type="entry name" value="Ankyrin_rpt-contain_sf"/>
</dbReference>
<evidence type="ECO:0000256" key="2">
    <source>
        <dbReference type="ARBA" id="ARBA00022679"/>
    </source>
</evidence>
<keyword evidence="7" id="KW-1185">Reference proteome</keyword>
<evidence type="ECO:0000259" key="5">
    <source>
        <dbReference type="PROSITE" id="PS51559"/>
    </source>
</evidence>
<evidence type="ECO:0000256" key="1">
    <source>
        <dbReference type="ARBA" id="ARBA00022603"/>
    </source>
</evidence>
<dbReference type="GO" id="GO:0032259">
    <property type="term" value="P:methylation"/>
    <property type="evidence" value="ECO:0007669"/>
    <property type="project" value="UniProtKB-KW"/>
</dbReference>
<dbReference type="OrthoDB" id="19014at2759"/>
<dbReference type="GO" id="GO:0008757">
    <property type="term" value="F:S-adenosylmethionine-dependent methyltransferase activity"/>
    <property type="evidence" value="ECO:0007669"/>
    <property type="project" value="TreeGrafter"/>
</dbReference>
<keyword evidence="4" id="KW-0040">ANK repeat</keyword>
<proteinExistence type="predicted"/>
<dbReference type="EMBL" id="CAJHUC010000640">
    <property type="protein sequence ID" value="CAD7697309.1"/>
    <property type="molecule type" value="Genomic_DNA"/>
</dbReference>
<protein>
    <recommendedName>
        <fullName evidence="5">RMT2 domain-containing protein</fullName>
    </recommendedName>
</protein>
<dbReference type="PROSITE" id="PS51559">
    <property type="entry name" value="SAM_RMT2"/>
    <property type="match status" value="1"/>
</dbReference>
<evidence type="ECO:0000313" key="6">
    <source>
        <dbReference type="EMBL" id="CAD7697309.1"/>
    </source>
</evidence>
<dbReference type="SUPFAM" id="SSF53335">
    <property type="entry name" value="S-adenosyl-L-methionine-dependent methyltransferases"/>
    <property type="match status" value="1"/>
</dbReference>
<sequence length="304" mass="33484">MVAAKAGHSSVVGRLLEAGAPWNALDKNGLCAGEHAEAAGHQDVVNQLVVAGCRAELILAAAEQHVRPNGQVSNQDFLARSVRYSSSNDRILDEDGEAVMMEWEQPLMEAHAEAICCSGGDILNVGFGLGLIDAAIQRRKPRSHTIIEAHPDVHKKMLDTGWDKKEGVKIVFARWQEVLPGLGPFDGIFFDTYGEYYDADMREFHSLLPKILKPGGVYSFFNGLVPTNPFFQAVYRQIVDMEMAAMGIETTFISLPVDAPDESVWKGVKHRYWCSDAYYLPVCEYIEADHGGESQAESRTPPSS</sequence>
<dbReference type="SUPFAM" id="SSF48403">
    <property type="entry name" value="Ankyrin repeat"/>
    <property type="match status" value="1"/>
</dbReference>
<name>A0A8S1J193_9CHLO</name>
<dbReference type="Gene3D" id="1.25.40.20">
    <property type="entry name" value="Ankyrin repeat-containing domain"/>
    <property type="match status" value="1"/>
</dbReference>
<dbReference type="InterPro" id="IPR051038">
    <property type="entry name" value="RMT2/GAMT_Mtase"/>
</dbReference>
<evidence type="ECO:0000256" key="3">
    <source>
        <dbReference type="ARBA" id="ARBA00022691"/>
    </source>
</evidence>
<dbReference type="PANTHER" id="PTHR32379:SF1">
    <property type="entry name" value="GUANIDINOACETATE N-METHYLTRANSFERASE"/>
    <property type="match status" value="1"/>
</dbReference>
<feature type="repeat" description="ANK" evidence="4">
    <location>
        <begin position="1"/>
        <end position="27"/>
    </location>
</feature>
<keyword evidence="3" id="KW-0949">S-adenosyl-L-methionine</keyword>
<dbReference type="InterPro" id="IPR029063">
    <property type="entry name" value="SAM-dependent_MTases_sf"/>
</dbReference>